<evidence type="ECO:0000313" key="3">
    <source>
        <dbReference type="Proteomes" id="UP000649617"/>
    </source>
</evidence>
<dbReference type="EMBL" id="CAJNIZ010006183">
    <property type="protein sequence ID" value="CAE7247848.1"/>
    <property type="molecule type" value="Genomic_DNA"/>
</dbReference>
<organism evidence="2 3">
    <name type="scientific">Symbiodinium pilosum</name>
    <name type="common">Dinoflagellate</name>
    <dbReference type="NCBI Taxonomy" id="2952"/>
    <lineage>
        <taxon>Eukaryota</taxon>
        <taxon>Sar</taxon>
        <taxon>Alveolata</taxon>
        <taxon>Dinophyceae</taxon>
        <taxon>Suessiales</taxon>
        <taxon>Symbiodiniaceae</taxon>
        <taxon>Symbiodinium</taxon>
    </lineage>
</organism>
<gene>
    <name evidence="2" type="primary">retm</name>
    <name evidence="2" type="ORF">SPIL2461_LOCUS4614</name>
</gene>
<feature type="region of interest" description="Disordered" evidence="1">
    <location>
        <begin position="973"/>
        <end position="995"/>
    </location>
</feature>
<comment type="caution">
    <text evidence="2">The sequence shown here is derived from an EMBL/GenBank/DDBJ whole genome shotgun (WGS) entry which is preliminary data.</text>
</comment>
<accession>A0A812LYL4</accession>
<keyword evidence="3" id="KW-1185">Reference proteome</keyword>
<sequence>MFPWTFDGLSFDEIQPGPAELPLGASPGEVEPLIISPHLQWEGDRLLLPTLFPLGLQVPGALRVLHKAVEDLTQAFEHYEDWFLPGVEAIARVFNKHTRERFVVEVLRESEASGMEMPVRELELNLHKHRWGSLINTCKELLFVRMVFAYWDPQEAAPDVNADQEVRETYAALCKMTECVRDESCWEYLCMLIRLSRVIDRLEHFFESCPCHYRKVPESSLAGNVIFQTRSSCCMAGRRAPELAAGILDKIASDDFALQRAELVSACRTLQPHQSEFILKDFAAGQARLEQYLLVKLSFWKSLPHKLCVLGHHNEQVARDGLQEAKNMFEQHRDSPNHHALTLHFFQGPLSLPVDSFLAGSTGRDDCTQLLRESAALAFVSCVERSIEGRHALMKAKTAVMKRISPATFSLAIRSHEFHRRCLADKQLFRVWESQVLRLKVRPRQGAPHVLMHLDFMRHPEILRLQNGPNRIKLRDAANVIYHCDLLTQYDRRSAAAKALSRPDFRDDPDAAAKLRQLVAGQPTALEKQRAMLRVLMLEHFSKNSCEGQMYSVTGALPEPRLLEDVFRMQPAARAPEALPLQLQMPQGHAHVPPDRVFMSPDPQDLSLAAEPAEPGEEIEALVLPADTAPTLFLQVVKTNLTGYKRVKAADAFSRQLGHFDVAVSIHAAKPGGSMMAASVDLLPDRTDSGRLSIRLFDPPVVDTVRDAIDSVSQWSQTSLQATFAPRFLPGFPSYVQDSVGDLVSEMARVGALAGSVQENPLYLSHDEEGVGPKLEALEHLQAAGLVQNVHNRNEQSGWLLLQEAMQYCKFQVRLNSPKPLCAAPEGMPAVSWSRMELLCYLRNRDWGWEFLSNKEEQGAVVPLDLQFRRADDRVLYIFRGCLRQRYLCCLAMAEGGLPLPGGGDKIKHFEKDEYYGKLLGLRRANLPALADGPAPAVQNFQHPDSLEDLFNAVGLEPCDAQLPDAQLPLDAQAADADPHEDEDDDAQSSSSSNEHLQRLVDEMLSPHSDDGAARLHKIASAFIYMQNS</sequence>
<evidence type="ECO:0000256" key="1">
    <source>
        <dbReference type="SAM" id="MobiDB-lite"/>
    </source>
</evidence>
<proteinExistence type="predicted"/>
<dbReference type="Proteomes" id="UP000649617">
    <property type="component" value="Unassembled WGS sequence"/>
</dbReference>
<evidence type="ECO:0000313" key="2">
    <source>
        <dbReference type="EMBL" id="CAE7247848.1"/>
    </source>
</evidence>
<protein>
    <submittedName>
        <fullName evidence="2">Retm protein</fullName>
    </submittedName>
</protein>
<name>A0A812LYL4_SYMPI</name>
<reference evidence="2" key="1">
    <citation type="submission" date="2021-02" db="EMBL/GenBank/DDBJ databases">
        <authorList>
            <person name="Dougan E. K."/>
            <person name="Rhodes N."/>
            <person name="Thang M."/>
            <person name="Chan C."/>
        </authorList>
    </citation>
    <scope>NUCLEOTIDE SEQUENCE</scope>
</reference>
<dbReference type="OrthoDB" id="418765at2759"/>
<dbReference type="AlphaFoldDB" id="A0A812LYL4"/>